<dbReference type="SUPFAM" id="SSF53335">
    <property type="entry name" value="S-adenosyl-L-methionine-dependent methyltransferases"/>
    <property type="match status" value="1"/>
</dbReference>
<dbReference type="Proteomes" id="UP001165065">
    <property type="component" value="Unassembled WGS sequence"/>
</dbReference>
<keyword evidence="3" id="KW-0732">Signal</keyword>
<feature type="chain" id="PRO_5040951028" evidence="3">
    <location>
        <begin position="19"/>
        <end position="406"/>
    </location>
</feature>
<protein>
    <submittedName>
        <fullName evidence="4">Uncharacterized protein</fullName>
    </submittedName>
</protein>
<dbReference type="InterPro" id="IPR005299">
    <property type="entry name" value="MeTrfase_7"/>
</dbReference>
<dbReference type="PANTHER" id="PTHR31009">
    <property type="entry name" value="S-ADENOSYL-L-METHIONINE:CARBOXYL METHYLTRANSFERASE FAMILY PROTEIN"/>
    <property type="match status" value="1"/>
</dbReference>
<comment type="caution">
    <text evidence="4">The sequence shown here is derived from an EMBL/GenBank/DDBJ whole genome shotgun (WGS) entry which is preliminary data.</text>
</comment>
<evidence type="ECO:0000313" key="5">
    <source>
        <dbReference type="Proteomes" id="UP001165065"/>
    </source>
</evidence>
<name>A0A9W7GP77_9STRA</name>
<dbReference type="GO" id="GO:0008168">
    <property type="term" value="F:methyltransferase activity"/>
    <property type="evidence" value="ECO:0007669"/>
    <property type="project" value="InterPro"/>
</dbReference>
<dbReference type="Pfam" id="PF03492">
    <property type="entry name" value="Methyltransf_7"/>
    <property type="match status" value="1"/>
</dbReference>
<sequence length="406" mass="44068">MKTFTILAAASTLALTNAADASISAGGKVELHKPVGKDGEGEYTASTKGCFDVIETALPLVLESIAALPMPTEGRPFVVADYGTADAGTSLGTMNKIVAAIRAREPGREVSLQYEDQKDNEWKSVFNHALGHKNVTDAYGVELSSPYRADNGVFVSATGISFHQQAYPSSTVDFGMSYTAMHWLSSGPGGLVGRSDEMHAANCETTSDSSCGAAEKEQAALDFNKILTARSAELKKGGRMVVVNFSKSPEGHYLGKTDVGVSMWDSFSASWRRLYDEGLIDATELTSISFPSYYRSMSEVEAGAAAVPGLKVVSIEEKVVKCPYREAWNSGASSRAGRSPRDHAEWYVPTTRTWSESTFRNALNAERDNKEEVIAKFWSNYVDLVEKEPGVHGMDYVHTYTVLEKE</sequence>
<evidence type="ECO:0000313" key="4">
    <source>
        <dbReference type="EMBL" id="GMI47583.1"/>
    </source>
</evidence>
<dbReference type="Gene3D" id="1.10.1200.270">
    <property type="entry name" value="Methyltransferase, alpha-helical capping domain"/>
    <property type="match status" value="1"/>
</dbReference>
<feature type="signal peptide" evidence="3">
    <location>
        <begin position="1"/>
        <end position="18"/>
    </location>
</feature>
<dbReference type="InterPro" id="IPR042086">
    <property type="entry name" value="MeTrfase_capping"/>
</dbReference>
<dbReference type="Gene3D" id="3.40.50.150">
    <property type="entry name" value="Vaccinia Virus protein VP39"/>
    <property type="match status" value="1"/>
</dbReference>
<keyword evidence="1" id="KW-0479">Metal-binding</keyword>
<evidence type="ECO:0000256" key="2">
    <source>
        <dbReference type="ARBA" id="ARBA00022842"/>
    </source>
</evidence>
<dbReference type="EMBL" id="BRYA01000351">
    <property type="protein sequence ID" value="GMI47583.1"/>
    <property type="molecule type" value="Genomic_DNA"/>
</dbReference>
<dbReference type="AlphaFoldDB" id="A0A9W7GP77"/>
<evidence type="ECO:0000256" key="3">
    <source>
        <dbReference type="SAM" id="SignalP"/>
    </source>
</evidence>
<evidence type="ECO:0000256" key="1">
    <source>
        <dbReference type="ARBA" id="ARBA00022723"/>
    </source>
</evidence>
<proteinExistence type="predicted"/>
<dbReference type="GO" id="GO:0046872">
    <property type="term" value="F:metal ion binding"/>
    <property type="evidence" value="ECO:0007669"/>
    <property type="project" value="UniProtKB-KW"/>
</dbReference>
<dbReference type="InterPro" id="IPR029063">
    <property type="entry name" value="SAM-dependent_MTases_sf"/>
</dbReference>
<organism evidence="4 5">
    <name type="scientific">Triparma columacea</name>
    <dbReference type="NCBI Taxonomy" id="722753"/>
    <lineage>
        <taxon>Eukaryota</taxon>
        <taxon>Sar</taxon>
        <taxon>Stramenopiles</taxon>
        <taxon>Ochrophyta</taxon>
        <taxon>Bolidophyceae</taxon>
        <taxon>Parmales</taxon>
        <taxon>Triparmaceae</taxon>
        <taxon>Triparma</taxon>
    </lineage>
</organism>
<accession>A0A9W7GP77</accession>
<reference evidence="5" key="1">
    <citation type="journal article" date="2023" name="Commun. Biol.">
        <title>Genome analysis of Parmales, the sister group of diatoms, reveals the evolutionary specialization of diatoms from phago-mixotrophs to photoautotrophs.</title>
        <authorList>
            <person name="Ban H."/>
            <person name="Sato S."/>
            <person name="Yoshikawa S."/>
            <person name="Yamada K."/>
            <person name="Nakamura Y."/>
            <person name="Ichinomiya M."/>
            <person name="Sato N."/>
            <person name="Blanc-Mathieu R."/>
            <person name="Endo H."/>
            <person name="Kuwata A."/>
            <person name="Ogata H."/>
        </authorList>
    </citation>
    <scope>NUCLEOTIDE SEQUENCE [LARGE SCALE GENOMIC DNA]</scope>
</reference>
<gene>
    <name evidence="4" type="ORF">TrCOL_g4642</name>
</gene>
<dbReference type="OrthoDB" id="10261390at2759"/>
<keyword evidence="2" id="KW-0460">Magnesium</keyword>
<keyword evidence="5" id="KW-1185">Reference proteome</keyword>